<evidence type="ECO:0000259" key="2">
    <source>
        <dbReference type="SMART" id="SM01017"/>
    </source>
</evidence>
<keyword evidence="4" id="KW-1185">Reference proteome</keyword>
<dbReference type="SUPFAM" id="SSF81296">
    <property type="entry name" value="E set domains"/>
    <property type="match status" value="1"/>
</dbReference>
<evidence type="ECO:0000313" key="4">
    <source>
        <dbReference type="Proteomes" id="UP001206595"/>
    </source>
</evidence>
<feature type="region of interest" description="Disordered" evidence="1">
    <location>
        <begin position="141"/>
        <end position="174"/>
    </location>
</feature>
<dbReference type="InterPro" id="IPR014756">
    <property type="entry name" value="Ig_E-set"/>
</dbReference>
<feature type="compositionally biased region" description="Polar residues" evidence="1">
    <location>
        <begin position="7"/>
        <end position="16"/>
    </location>
</feature>
<name>A0AAD5ED40_UMBRA</name>
<dbReference type="EMBL" id="MU620904">
    <property type="protein sequence ID" value="KAI8581698.1"/>
    <property type="molecule type" value="Genomic_DNA"/>
</dbReference>
<dbReference type="GO" id="GO:0015031">
    <property type="term" value="P:protein transport"/>
    <property type="evidence" value="ECO:0007669"/>
    <property type="project" value="TreeGrafter"/>
</dbReference>
<gene>
    <name evidence="3" type="ORF">K450DRAFT_278784</name>
</gene>
<evidence type="ECO:0000313" key="3">
    <source>
        <dbReference type="EMBL" id="KAI8581698.1"/>
    </source>
</evidence>
<dbReference type="PANTHER" id="PTHR11188">
    <property type="entry name" value="ARRESTIN DOMAIN CONTAINING PROTEIN"/>
    <property type="match status" value="1"/>
</dbReference>
<dbReference type="Gene3D" id="2.60.40.640">
    <property type="match status" value="2"/>
</dbReference>
<dbReference type="Proteomes" id="UP001206595">
    <property type="component" value="Unassembled WGS sequence"/>
</dbReference>
<feature type="compositionally biased region" description="Acidic residues" evidence="1">
    <location>
        <begin position="149"/>
        <end position="160"/>
    </location>
</feature>
<dbReference type="InterPro" id="IPR014752">
    <property type="entry name" value="Arrestin-like_C"/>
</dbReference>
<comment type="caution">
    <text evidence="3">The sequence shown here is derived from an EMBL/GenBank/DDBJ whole genome shotgun (WGS) entry which is preliminary data.</text>
</comment>
<dbReference type="InterPro" id="IPR050357">
    <property type="entry name" value="Arrestin_domain-protein"/>
</dbReference>
<accession>A0AAD5ED40</accession>
<dbReference type="GeneID" id="75918646"/>
<reference evidence="3" key="1">
    <citation type="submission" date="2021-06" db="EMBL/GenBank/DDBJ databases">
        <authorList>
            <consortium name="DOE Joint Genome Institute"/>
            <person name="Mondo S.J."/>
            <person name="Amses K.R."/>
            <person name="Simmons D.R."/>
            <person name="Longcore J.E."/>
            <person name="Seto K."/>
            <person name="Alves G.H."/>
            <person name="Bonds A.E."/>
            <person name="Quandt C.A."/>
            <person name="Davis W.J."/>
            <person name="Chang Y."/>
            <person name="Letcher P.M."/>
            <person name="Powell M.J."/>
            <person name="Kuo A."/>
            <person name="Labutti K."/>
            <person name="Pangilinan J."/>
            <person name="Andreopoulos W."/>
            <person name="Tritt A."/>
            <person name="Riley R."/>
            <person name="Hundley H."/>
            <person name="Johnson J."/>
            <person name="Lipzen A."/>
            <person name="Barry K."/>
            <person name="Berbee M.L."/>
            <person name="Buchler N.E."/>
            <person name="Grigoriev I.V."/>
            <person name="Spatafora J.W."/>
            <person name="Stajich J.E."/>
            <person name="James T.Y."/>
        </authorList>
    </citation>
    <scope>NUCLEOTIDE SEQUENCE</scope>
    <source>
        <strain evidence="3">AG</strain>
    </source>
</reference>
<dbReference type="Pfam" id="PF02752">
    <property type="entry name" value="Arrestin_C"/>
    <property type="match status" value="1"/>
</dbReference>
<dbReference type="AlphaFoldDB" id="A0AAD5ED40"/>
<protein>
    <recommendedName>
        <fullName evidence="2">Arrestin C-terminal-like domain-containing protein</fullName>
    </recommendedName>
</protein>
<dbReference type="GO" id="GO:0005737">
    <property type="term" value="C:cytoplasm"/>
    <property type="evidence" value="ECO:0007669"/>
    <property type="project" value="TreeGrafter"/>
</dbReference>
<reference evidence="3" key="2">
    <citation type="journal article" date="2022" name="Proc. Natl. Acad. Sci. U.S.A.">
        <title>Diploid-dominant life cycles characterize the early evolution of Fungi.</title>
        <authorList>
            <person name="Amses K.R."/>
            <person name="Simmons D.R."/>
            <person name="Longcore J.E."/>
            <person name="Mondo S.J."/>
            <person name="Seto K."/>
            <person name="Jeronimo G.H."/>
            <person name="Bonds A.E."/>
            <person name="Quandt C.A."/>
            <person name="Davis W.J."/>
            <person name="Chang Y."/>
            <person name="Federici B.A."/>
            <person name="Kuo A."/>
            <person name="LaButti K."/>
            <person name="Pangilinan J."/>
            <person name="Andreopoulos W."/>
            <person name="Tritt A."/>
            <person name="Riley R."/>
            <person name="Hundley H."/>
            <person name="Johnson J."/>
            <person name="Lipzen A."/>
            <person name="Barry K."/>
            <person name="Lang B.F."/>
            <person name="Cuomo C.A."/>
            <person name="Buchler N.E."/>
            <person name="Grigoriev I.V."/>
            <person name="Spatafora J.W."/>
            <person name="Stajich J.E."/>
            <person name="James T.Y."/>
        </authorList>
    </citation>
    <scope>NUCLEOTIDE SEQUENCE</scope>
    <source>
        <strain evidence="3">AG</strain>
    </source>
</reference>
<feature type="region of interest" description="Disordered" evidence="1">
    <location>
        <begin position="1"/>
        <end position="33"/>
    </location>
</feature>
<proteinExistence type="predicted"/>
<feature type="domain" description="Arrestin C-terminal-like" evidence="2">
    <location>
        <begin position="285"/>
        <end position="407"/>
    </location>
</feature>
<dbReference type="PANTHER" id="PTHR11188:SF17">
    <property type="entry name" value="FI21816P1"/>
    <property type="match status" value="1"/>
</dbReference>
<organism evidence="3 4">
    <name type="scientific">Umbelopsis ramanniana AG</name>
    <dbReference type="NCBI Taxonomy" id="1314678"/>
    <lineage>
        <taxon>Eukaryota</taxon>
        <taxon>Fungi</taxon>
        <taxon>Fungi incertae sedis</taxon>
        <taxon>Mucoromycota</taxon>
        <taxon>Mucoromycotina</taxon>
        <taxon>Umbelopsidomycetes</taxon>
        <taxon>Umbelopsidales</taxon>
        <taxon>Umbelopsidaceae</taxon>
        <taxon>Umbelopsis</taxon>
    </lineage>
</organism>
<dbReference type="SMART" id="SM01017">
    <property type="entry name" value="Arrestin_C"/>
    <property type="match status" value="1"/>
</dbReference>
<dbReference type="InterPro" id="IPR011022">
    <property type="entry name" value="Arrestin_C-like"/>
</dbReference>
<evidence type="ECO:0000256" key="1">
    <source>
        <dbReference type="SAM" id="MobiDB-lite"/>
    </source>
</evidence>
<dbReference type="RefSeq" id="XP_051446702.1">
    <property type="nucleotide sequence ID" value="XM_051593304.1"/>
</dbReference>
<sequence length="458" mass="50772">MAGEIQDASSRRSSLFNAIVTRQAPPPPPPLPTNADAATLKIDLEQEPKRYYPGQSVRGHLTIKVQESIGVQYIRIAAVGGLKLRSTSKRESNDYQFTHDLIILNSGVRVTRQAGVKKDRIPGRTKRDRWHMVYDRTTLPSRSGRYDNTDGEDDEDDDGMETSSRGSRHDSKYASISSYSSSVESFFTLDSRSHDIAFSIPIPRSNVIPPSYTNDQFNIQYSVIATLHYETMESTSIHVVNCYQPLQLSSLTPIFTPLYNTPLIAVSRRAPVTQPTSKYKSLLSSTGWIEASAFVPRRAFLPGDSIPLGIRIINCSDFRPGRATVDVTLTRNIVISAGKESKKKINGLVGVFEGISGQDRELQLDMDSLLSVPAESISTIFADMTQNLLEVVYKVHIKVSLIGTIKTSKPMLCFNSRKQTEHCEHIGVIEFPIVIGTLSKCASQGRDSQEVNLKKAGM</sequence>